<dbReference type="AlphaFoldDB" id="A0AAD7ZXB6"/>
<keyword evidence="2" id="KW-1185">Reference proteome</keyword>
<accession>A0AAD7ZXB6</accession>
<protein>
    <submittedName>
        <fullName evidence="1">Uncharacterized protein</fullName>
    </submittedName>
</protein>
<dbReference type="Proteomes" id="UP001233999">
    <property type="component" value="Unassembled WGS sequence"/>
</dbReference>
<reference evidence="1" key="2">
    <citation type="submission" date="2023-05" db="EMBL/GenBank/DDBJ databases">
        <authorList>
            <person name="Fouks B."/>
        </authorList>
    </citation>
    <scope>NUCLEOTIDE SEQUENCE</scope>
    <source>
        <strain evidence="1">Stay&amp;Tobe</strain>
        <tissue evidence="1">Testes</tissue>
    </source>
</reference>
<evidence type="ECO:0000313" key="2">
    <source>
        <dbReference type="Proteomes" id="UP001233999"/>
    </source>
</evidence>
<dbReference type="EMBL" id="JASPKZ010005685">
    <property type="protein sequence ID" value="KAJ9588375.1"/>
    <property type="molecule type" value="Genomic_DNA"/>
</dbReference>
<feature type="non-terminal residue" evidence="1">
    <location>
        <position position="1"/>
    </location>
</feature>
<feature type="non-terminal residue" evidence="1">
    <location>
        <position position="230"/>
    </location>
</feature>
<comment type="caution">
    <text evidence="1">The sequence shown here is derived from an EMBL/GenBank/DDBJ whole genome shotgun (WGS) entry which is preliminary data.</text>
</comment>
<evidence type="ECO:0000313" key="1">
    <source>
        <dbReference type="EMBL" id="KAJ9588375.1"/>
    </source>
</evidence>
<organism evidence="1 2">
    <name type="scientific">Diploptera punctata</name>
    <name type="common">Pacific beetle cockroach</name>
    <dbReference type="NCBI Taxonomy" id="6984"/>
    <lineage>
        <taxon>Eukaryota</taxon>
        <taxon>Metazoa</taxon>
        <taxon>Ecdysozoa</taxon>
        <taxon>Arthropoda</taxon>
        <taxon>Hexapoda</taxon>
        <taxon>Insecta</taxon>
        <taxon>Pterygota</taxon>
        <taxon>Neoptera</taxon>
        <taxon>Polyneoptera</taxon>
        <taxon>Dictyoptera</taxon>
        <taxon>Blattodea</taxon>
        <taxon>Blaberoidea</taxon>
        <taxon>Blaberidae</taxon>
        <taxon>Diplopterinae</taxon>
        <taxon>Diploptera</taxon>
    </lineage>
</organism>
<reference evidence="1" key="1">
    <citation type="journal article" date="2023" name="IScience">
        <title>Live-bearing cockroach genome reveals convergent evolutionary mechanisms linked to viviparity in insects and beyond.</title>
        <authorList>
            <person name="Fouks B."/>
            <person name="Harrison M.C."/>
            <person name="Mikhailova A.A."/>
            <person name="Marchal E."/>
            <person name="English S."/>
            <person name="Carruthers M."/>
            <person name="Jennings E.C."/>
            <person name="Chiamaka E.L."/>
            <person name="Frigard R.A."/>
            <person name="Pippel M."/>
            <person name="Attardo G.M."/>
            <person name="Benoit J.B."/>
            <person name="Bornberg-Bauer E."/>
            <person name="Tobe S.S."/>
        </authorList>
    </citation>
    <scope>NUCLEOTIDE SEQUENCE</scope>
    <source>
        <strain evidence="1">Stay&amp;Tobe</strain>
    </source>
</reference>
<sequence>IAHGGATAKVLTTMKTMPTNMVTVSKAPGVGGKQTIVITKPGPGMTGVAGTAGMSVGMPGRPAGGPQIIVVTTASGLRTVQAVSTAQTAMGATTSTVNAVPLSAASHITGPGGVKMIVVSSGAVAGGNTGKPITITVPGQQGGPPKTVTIAAKPAGQTLLNAGAASQIVTMPTPGLQQSSSWKTFSLASKQVHDESCSTSRSENSTRFHLNLGVDTIMGNYSKLLGPSHG</sequence>
<name>A0AAD7ZXB6_DIPPU</name>
<proteinExistence type="predicted"/>
<gene>
    <name evidence="1" type="ORF">L9F63_018245</name>
</gene>